<dbReference type="OrthoDB" id="10009520at2759"/>
<sequence>MEVLSLEEQHALVNVTHSLSLGFCHAAQKGKNELYAEAGLGLVAPDTFVPVQLPSMIMCIFCIEAVPTVEVGHSTLSTNVKLFVMKRKSEFLSVRGILTWLRNLTTFCGNLILRTIKMLSGVQMFHIVVMPFVLMTYLLLIFYE</sequence>
<feature type="transmembrane region" description="Helical" evidence="1">
    <location>
        <begin position="124"/>
        <end position="143"/>
    </location>
</feature>
<keyword evidence="1" id="KW-0472">Membrane</keyword>
<evidence type="ECO:0000256" key="1">
    <source>
        <dbReference type="SAM" id="Phobius"/>
    </source>
</evidence>
<name>A0A2P5DA62_PARAD</name>
<protein>
    <submittedName>
        <fullName evidence="2">Uncharacterized protein</fullName>
    </submittedName>
</protein>
<accession>A0A2P5DA62</accession>
<dbReference type="Proteomes" id="UP000237105">
    <property type="component" value="Unassembled WGS sequence"/>
</dbReference>
<dbReference type="AlphaFoldDB" id="A0A2P5DA62"/>
<keyword evidence="1" id="KW-1133">Transmembrane helix</keyword>
<dbReference type="EMBL" id="JXTB01000052">
    <property type="protein sequence ID" value="PON70178.1"/>
    <property type="molecule type" value="Genomic_DNA"/>
</dbReference>
<keyword evidence="3" id="KW-1185">Reference proteome</keyword>
<keyword evidence="1" id="KW-0812">Transmembrane</keyword>
<evidence type="ECO:0000313" key="3">
    <source>
        <dbReference type="Proteomes" id="UP000237105"/>
    </source>
</evidence>
<proteinExistence type="predicted"/>
<gene>
    <name evidence="2" type="ORF">PanWU01x14_083530</name>
</gene>
<comment type="caution">
    <text evidence="2">The sequence shown here is derived from an EMBL/GenBank/DDBJ whole genome shotgun (WGS) entry which is preliminary data.</text>
</comment>
<evidence type="ECO:0000313" key="2">
    <source>
        <dbReference type="EMBL" id="PON70178.1"/>
    </source>
</evidence>
<reference evidence="3" key="1">
    <citation type="submission" date="2016-06" db="EMBL/GenBank/DDBJ databases">
        <title>Parallel loss of symbiosis genes in relatives of nitrogen-fixing non-legume Parasponia.</title>
        <authorList>
            <person name="Van Velzen R."/>
            <person name="Holmer R."/>
            <person name="Bu F."/>
            <person name="Rutten L."/>
            <person name="Van Zeijl A."/>
            <person name="Liu W."/>
            <person name="Santuari L."/>
            <person name="Cao Q."/>
            <person name="Sharma T."/>
            <person name="Shen D."/>
            <person name="Roswanjaya Y."/>
            <person name="Wardhani T."/>
            <person name="Kalhor M.S."/>
            <person name="Jansen J."/>
            <person name="Van den Hoogen J."/>
            <person name="Gungor B."/>
            <person name="Hartog M."/>
            <person name="Hontelez J."/>
            <person name="Verver J."/>
            <person name="Yang W.-C."/>
            <person name="Schijlen E."/>
            <person name="Repin R."/>
            <person name="Schilthuizen M."/>
            <person name="Schranz E."/>
            <person name="Heidstra R."/>
            <person name="Miyata K."/>
            <person name="Fedorova E."/>
            <person name="Kohlen W."/>
            <person name="Bisseling T."/>
            <person name="Smit S."/>
            <person name="Geurts R."/>
        </authorList>
    </citation>
    <scope>NUCLEOTIDE SEQUENCE [LARGE SCALE GENOMIC DNA]</scope>
    <source>
        <strain evidence="3">cv. WU1-14</strain>
    </source>
</reference>
<organism evidence="2 3">
    <name type="scientific">Parasponia andersonii</name>
    <name type="common">Sponia andersonii</name>
    <dbReference type="NCBI Taxonomy" id="3476"/>
    <lineage>
        <taxon>Eukaryota</taxon>
        <taxon>Viridiplantae</taxon>
        <taxon>Streptophyta</taxon>
        <taxon>Embryophyta</taxon>
        <taxon>Tracheophyta</taxon>
        <taxon>Spermatophyta</taxon>
        <taxon>Magnoliopsida</taxon>
        <taxon>eudicotyledons</taxon>
        <taxon>Gunneridae</taxon>
        <taxon>Pentapetalae</taxon>
        <taxon>rosids</taxon>
        <taxon>fabids</taxon>
        <taxon>Rosales</taxon>
        <taxon>Cannabaceae</taxon>
        <taxon>Parasponia</taxon>
    </lineage>
</organism>